<evidence type="ECO:0000256" key="3">
    <source>
        <dbReference type="ARBA" id="ARBA00023219"/>
    </source>
</evidence>
<evidence type="ECO:0000256" key="2">
    <source>
        <dbReference type="ARBA" id="ARBA00022612"/>
    </source>
</evidence>
<organism evidence="4 5">
    <name type="scientific">Pseudodesulfovibrio nedwellii</name>
    <dbReference type="NCBI Taxonomy" id="2973072"/>
    <lineage>
        <taxon>Bacteria</taxon>
        <taxon>Pseudomonadati</taxon>
        <taxon>Thermodesulfobacteriota</taxon>
        <taxon>Desulfovibrionia</taxon>
        <taxon>Desulfovibrionales</taxon>
        <taxon>Desulfovibrionaceae</taxon>
    </lineage>
</organism>
<protein>
    <recommendedName>
        <fullName evidence="6">Phage head-tail adapter protein</fullName>
    </recommendedName>
</protein>
<comment type="subcellular location">
    <subcellularLocation>
        <location evidence="1">Virion</location>
    </subcellularLocation>
</comment>
<keyword evidence="5" id="KW-1185">Reference proteome</keyword>
<dbReference type="Proteomes" id="UP001317742">
    <property type="component" value="Chromosome"/>
</dbReference>
<dbReference type="InterPro" id="IPR020991">
    <property type="entry name" value="Connector_podovirus"/>
</dbReference>
<sequence length="592" mass="65262">MDATERARSLLTRFSGLEEARQPWVSSWQELTEYMLPRKNSFTSIGGSNSFRGQTGDERIFDSTPMHALELLASSLGGLLTNPSLPWFDISVKDRQLGDNADVRTFLQEARGRMVAVFNAEDSGFQTHVHELYLDVALLGTAVMYVEADNEMIVRFSTRPLGEVYVAESVRGQVDTVYRKYEISARQAIQEWGVNCSDETKRKAEDKPDEKVEILHAVYPRSDRDPRGLGVMNFPYASVYMETKNNHIVEETGYLEMPYMVPRWAKAAGETYGRGPGQTALSDTRVLNAMARTALMAAEKMSDPPLMVPDDGFLGPVRSGPGGLSYYRAGSSDRIEALPVHVDLGATEEMMNQRRESIRRIFLGDQIAPEGPAVTATEAVIRQSEKMRVLGPVLGRLQTEFLSPLIKRVFRIMLRSGGLPSFPQGLTPDDLDVRYTSPVARAQKQYEAQGLSQTMEYLGPLVGGADAFGIMDNFDTDRMARHVAELFDTPSDYLKPEQDVAAAREGKTKAAGSAQTTATVASMATIAKTLSEAYTDRPNVLTELWGMLAGALGIVGPPPEHMAPDPAQSEDMTQEEAIVLQQTEANEEASHA</sequence>
<dbReference type="EMBL" id="AP026709">
    <property type="protein sequence ID" value="BDQ38023.1"/>
    <property type="molecule type" value="Genomic_DNA"/>
</dbReference>
<name>A0ABN6S6L6_9BACT</name>
<keyword evidence="3" id="KW-0231">Viral genome packaging</keyword>
<accession>A0ABN6S6L6</accession>
<dbReference type="Pfam" id="PF12236">
    <property type="entry name" value="Head-tail_con"/>
    <property type="match status" value="1"/>
</dbReference>
<evidence type="ECO:0000256" key="1">
    <source>
        <dbReference type="ARBA" id="ARBA00004328"/>
    </source>
</evidence>
<evidence type="ECO:0008006" key="6">
    <source>
        <dbReference type="Google" id="ProtNLM"/>
    </source>
</evidence>
<dbReference type="RefSeq" id="WP_281760531.1">
    <property type="nucleotide sequence ID" value="NZ_AP026709.1"/>
</dbReference>
<gene>
    <name evidence="4" type="ORF">SYK_23830</name>
</gene>
<evidence type="ECO:0000313" key="4">
    <source>
        <dbReference type="EMBL" id="BDQ38023.1"/>
    </source>
</evidence>
<proteinExistence type="predicted"/>
<evidence type="ECO:0000313" key="5">
    <source>
        <dbReference type="Proteomes" id="UP001317742"/>
    </source>
</evidence>
<reference evidence="4 5" key="1">
    <citation type="submission" date="2022-08" db="EMBL/GenBank/DDBJ databases">
        <title>Genome Sequence of the sulphate-reducing bacterium, Pseudodesulfovibrio sp. SYK.</title>
        <authorList>
            <person name="Kondo R."/>
            <person name="Kataoka T."/>
        </authorList>
    </citation>
    <scope>NUCLEOTIDE SEQUENCE [LARGE SCALE GENOMIC DNA]</scope>
    <source>
        <strain evidence="4 5">SYK</strain>
    </source>
</reference>
<keyword evidence="2" id="KW-1188">Viral release from host cell</keyword>